<dbReference type="PANTHER" id="PTHR31210">
    <property type="entry name" value="OS06G0731900 PROTEIN"/>
    <property type="match status" value="1"/>
</dbReference>
<name>A0A5D3BI08_CUCMM</name>
<dbReference type="Proteomes" id="UP000321947">
    <property type="component" value="Unassembled WGS sequence"/>
</dbReference>
<dbReference type="PANTHER" id="PTHR31210:SF68">
    <property type="entry name" value="OS06G0727800 PROTEIN"/>
    <property type="match status" value="1"/>
</dbReference>
<gene>
    <name evidence="1" type="ORF">E5676_scaffold232G00160</name>
</gene>
<dbReference type="AlphaFoldDB" id="A0A5D3BI08"/>
<dbReference type="Pfam" id="PF05212">
    <property type="entry name" value="DUF707"/>
    <property type="match status" value="1"/>
</dbReference>
<sequence>MVWKSSNLNLSLTMTWQMTKRRGGREVHKFVEIMAPVFSHAAWQCVWHLIQLAHEKISVVDSQWIVHQVIPFLGRPSRVHADAVEIGTFRTYTEGYKPLDEPVS</sequence>
<evidence type="ECO:0000313" key="1">
    <source>
        <dbReference type="EMBL" id="TYJ98301.1"/>
    </source>
</evidence>
<proteinExistence type="predicted"/>
<organism evidence="1 2">
    <name type="scientific">Cucumis melo var. makuwa</name>
    <name type="common">Oriental melon</name>
    <dbReference type="NCBI Taxonomy" id="1194695"/>
    <lineage>
        <taxon>Eukaryota</taxon>
        <taxon>Viridiplantae</taxon>
        <taxon>Streptophyta</taxon>
        <taxon>Embryophyta</taxon>
        <taxon>Tracheophyta</taxon>
        <taxon>Spermatophyta</taxon>
        <taxon>Magnoliopsida</taxon>
        <taxon>eudicotyledons</taxon>
        <taxon>Gunneridae</taxon>
        <taxon>Pentapetalae</taxon>
        <taxon>rosids</taxon>
        <taxon>fabids</taxon>
        <taxon>Cucurbitales</taxon>
        <taxon>Cucurbitaceae</taxon>
        <taxon>Benincaseae</taxon>
        <taxon>Cucumis</taxon>
    </lineage>
</organism>
<reference evidence="1 2" key="1">
    <citation type="submission" date="2019-08" db="EMBL/GenBank/DDBJ databases">
        <title>Draft genome sequences of two oriental melons (Cucumis melo L. var makuwa).</title>
        <authorList>
            <person name="Kwon S.-Y."/>
        </authorList>
    </citation>
    <scope>NUCLEOTIDE SEQUENCE [LARGE SCALE GENOMIC DNA]</scope>
    <source>
        <strain evidence="2">cv. Chang Bougi</strain>
        <tissue evidence="1">Leaf</tissue>
    </source>
</reference>
<dbReference type="EMBL" id="SSTD01018108">
    <property type="protein sequence ID" value="TYJ98301.1"/>
    <property type="molecule type" value="Genomic_DNA"/>
</dbReference>
<accession>A0A5D3BI08</accession>
<comment type="caution">
    <text evidence="1">The sequence shown here is derived from an EMBL/GenBank/DDBJ whole genome shotgun (WGS) entry which is preliminary data.</text>
</comment>
<evidence type="ECO:0000313" key="2">
    <source>
        <dbReference type="Proteomes" id="UP000321947"/>
    </source>
</evidence>
<protein>
    <submittedName>
        <fullName evidence="1">Storage protein</fullName>
    </submittedName>
</protein>
<dbReference type="InterPro" id="IPR007877">
    <property type="entry name" value="DUF707"/>
</dbReference>